<feature type="region of interest" description="Disordered" evidence="1">
    <location>
        <begin position="66"/>
        <end position="137"/>
    </location>
</feature>
<feature type="compositionally biased region" description="Basic and acidic residues" evidence="1">
    <location>
        <begin position="1"/>
        <end position="30"/>
    </location>
</feature>
<dbReference type="Proteomes" id="UP000076502">
    <property type="component" value="Unassembled WGS sequence"/>
</dbReference>
<accession>A0A154PEA0</accession>
<dbReference type="EMBL" id="KQ434886">
    <property type="protein sequence ID" value="KZC10195.1"/>
    <property type="molecule type" value="Genomic_DNA"/>
</dbReference>
<keyword evidence="3" id="KW-1185">Reference proteome</keyword>
<name>A0A154PEA0_DUFNO</name>
<dbReference type="AlphaFoldDB" id="A0A154PEA0"/>
<gene>
    <name evidence="2" type="ORF">WN55_01178</name>
</gene>
<evidence type="ECO:0000256" key="1">
    <source>
        <dbReference type="SAM" id="MobiDB-lite"/>
    </source>
</evidence>
<protein>
    <submittedName>
        <fullName evidence="2">Uncharacterized protein</fullName>
    </submittedName>
</protein>
<sequence length="137" mass="15584">MKFKSRYDPIKPRQMEANDEKQARNGDNRAEGSAWHIVDVDASEDLEFRARSHAAALCFAAATKRKGGMMGGTRTPRGRLRFSRVVGPGSSHLSRGYNDYWPGITRHEEEKRRKAENEKPDEPNRIESNDSTGNRPR</sequence>
<proteinExistence type="predicted"/>
<organism evidence="2 3">
    <name type="scientific">Dufourea novaeangliae</name>
    <name type="common">Sweat bee</name>
    <dbReference type="NCBI Taxonomy" id="178035"/>
    <lineage>
        <taxon>Eukaryota</taxon>
        <taxon>Metazoa</taxon>
        <taxon>Ecdysozoa</taxon>
        <taxon>Arthropoda</taxon>
        <taxon>Hexapoda</taxon>
        <taxon>Insecta</taxon>
        <taxon>Pterygota</taxon>
        <taxon>Neoptera</taxon>
        <taxon>Endopterygota</taxon>
        <taxon>Hymenoptera</taxon>
        <taxon>Apocrita</taxon>
        <taxon>Aculeata</taxon>
        <taxon>Apoidea</taxon>
        <taxon>Anthophila</taxon>
        <taxon>Halictidae</taxon>
        <taxon>Rophitinae</taxon>
        <taxon>Dufourea</taxon>
    </lineage>
</organism>
<evidence type="ECO:0000313" key="2">
    <source>
        <dbReference type="EMBL" id="KZC10195.1"/>
    </source>
</evidence>
<feature type="region of interest" description="Disordered" evidence="1">
    <location>
        <begin position="1"/>
        <end position="33"/>
    </location>
</feature>
<reference evidence="2 3" key="1">
    <citation type="submission" date="2015-07" db="EMBL/GenBank/DDBJ databases">
        <title>The genome of Dufourea novaeangliae.</title>
        <authorList>
            <person name="Pan H."/>
            <person name="Kapheim K."/>
        </authorList>
    </citation>
    <scope>NUCLEOTIDE SEQUENCE [LARGE SCALE GENOMIC DNA]</scope>
    <source>
        <strain evidence="2">0120121106</strain>
        <tissue evidence="2">Whole body</tissue>
    </source>
</reference>
<evidence type="ECO:0000313" key="3">
    <source>
        <dbReference type="Proteomes" id="UP000076502"/>
    </source>
</evidence>
<feature type="compositionally biased region" description="Basic and acidic residues" evidence="1">
    <location>
        <begin position="105"/>
        <end position="128"/>
    </location>
</feature>